<gene>
    <name evidence="3" type="ORF">Q4F26_02570</name>
</gene>
<dbReference type="InterPro" id="IPR023378">
    <property type="entry name" value="YheA/YmcA-like_dom_sf"/>
</dbReference>
<feature type="coiled-coil region" evidence="2">
    <location>
        <begin position="62"/>
        <end position="92"/>
    </location>
</feature>
<dbReference type="Proteomes" id="UP001171751">
    <property type="component" value="Unassembled WGS sequence"/>
</dbReference>
<accession>A0AA43ZSF9</accession>
<dbReference type="Pfam" id="PF06133">
    <property type="entry name" value="Com_YlbF"/>
    <property type="match status" value="1"/>
</dbReference>
<dbReference type="Gene3D" id="1.20.1500.10">
    <property type="entry name" value="YheA/YmcA-like"/>
    <property type="match status" value="1"/>
</dbReference>
<dbReference type="AlphaFoldDB" id="A0AA43ZSF9"/>
<dbReference type="EMBL" id="JAUNQW010000007">
    <property type="protein sequence ID" value="MDO5457202.1"/>
    <property type="molecule type" value="Genomic_DNA"/>
</dbReference>
<keyword evidence="2" id="KW-0175">Coiled coil</keyword>
<evidence type="ECO:0000313" key="4">
    <source>
        <dbReference type="Proteomes" id="UP001171751"/>
    </source>
</evidence>
<organism evidence="3 4">
    <name type="scientific">Atopococcus tabaci</name>
    <dbReference type="NCBI Taxonomy" id="269774"/>
    <lineage>
        <taxon>Bacteria</taxon>
        <taxon>Bacillati</taxon>
        <taxon>Bacillota</taxon>
        <taxon>Bacilli</taxon>
        <taxon>Lactobacillales</taxon>
        <taxon>Carnobacteriaceae</taxon>
        <taxon>Atopococcus</taxon>
    </lineage>
</organism>
<keyword evidence="4" id="KW-1185">Reference proteome</keyword>
<dbReference type="HAMAP" id="MF_01526">
    <property type="entry name" value="UPF0342"/>
    <property type="match status" value="1"/>
</dbReference>
<sequence length="115" mass="13350">MAEQVNIYDTANQLAKEVTETKEFKDLKEALDQAKADEASNKIYTEFQETQLTIQQQQAAGQEVEQEKIKRLQELSEEMQDDDLLKEVLKNEQEMNMLLNDVNRVVVSPLTKLYL</sequence>
<comment type="caution">
    <text evidence="3">The sequence shown here is derived from an EMBL/GenBank/DDBJ whole genome shotgun (WGS) entry which is preliminary data.</text>
</comment>
<comment type="similarity">
    <text evidence="1">Belongs to the UPF0342 family.</text>
</comment>
<evidence type="ECO:0000256" key="2">
    <source>
        <dbReference type="SAM" id="Coils"/>
    </source>
</evidence>
<evidence type="ECO:0000313" key="3">
    <source>
        <dbReference type="EMBL" id="MDO5457202.1"/>
    </source>
</evidence>
<protein>
    <recommendedName>
        <fullName evidence="1">UPF0342 protein Q4F26_02570</fullName>
    </recommendedName>
</protein>
<evidence type="ECO:0000256" key="1">
    <source>
        <dbReference type="HAMAP-Rule" id="MF_01526"/>
    </source>
</evidence>
<reference evidence="3" key="1">
    <citation type="submission" date="2023-07" db="EMBL/GenBank/DDBJ databases">
        <title>Between Cages and Wild: Unraveling the Impact of Captivity on Animal Microbiomes and Antimicrobial Resistance.</title>
        <authorList>
            <person name="Schmartz G.P."/>
            <person name="Rehner J."/>
            <person name="Schuff M.J."/>
            <person name="Becker S.L."/>
            <person name="Kravczyk M."/>
            <person name="Gurevich A."/>
            <person name="Francke R."/>
            <person name="Mueller R."/>
            <person name="Keller V."/>
            <person name="Keller A."/>
        </authorList>
    </citation>
    <scope>NUCLEOTIDE SEQUENCE</scope>
    <source>
        <strain evidence="3">S39M_St_73</strain>
    </source>
</reference>
<proteinExistence type="inferred from homology"/>
<dbReference type="SUPFAM" id="SSF158622">
    <property type="entry name" value="YheA/YmcA-like"/>
    <property type="match status" value="1"/>
</dbReference>
<name>A0AA43ZSF9_9LACT</name>
<dbReference type="InterPro" id="IPR010368">
    <property type="entry name" value="Com_YlbF"/>
</dbReference>